<accession>A0AAU7NYA6</accession>
<evidence type="ECO:0008006" key="4">
    <source>
        <dbReference type="Google" id="ProtNLM"/>
    </source>
</evidence>
<sequence>MGIAGIHDVYSYDVNSESGKHLKGLLVEVQYRTEVQHAWATAVEVIGFITENQPKFEKGDDRYNHAMALASEILARAYEDEKGPYPERTSIEVVQEFLALDAELNLLNTLRGLNSASTEVSENRNSILIFHGSGELEVRTYRSATEALASLFELEKEHPGTDIVLVKADTSEEVRFAFKNYFSDARDFIQLVEDGCQKLSGKKQINAKRRTKRSSGGAKGARR</sequence>
<dbReference type="AlphaFoldDB" id="A0AAU7NYA6"/>
<dbReference type="RefSeq" id="WP_349432507.1">
    <property type="nucleotide sequence ID" value="NZ_CP157743.1"/>
</dbReference>
<organism evidence="2 3">
    <name type="scientific">Methylomarinum roseum</name>
    <dbReference type="NCBI Taxonomy" id="3067653"/>
    <lineage>
        <taxon>Bacteria</taxon>
        <taxon>Pseudomonadati</taxon>
        <taxon>Pseudomonadota</taxon>
        <taxon>Gammaproteobacteria</taxon>
        <taxon>Methylococcales</taxon>
        <taxon>Methylococcaceae</taxon>
        <taxon>Methylomarinum</taxon>
    </lineage>
</organism>
<name>A0AAU7NYA6_9GAMM</name>
<keyword evidence="3" id="KW-1185">Reference proteome</keyword>
<gene>
    <name evidence="2" type="ORF">Q9L42_007600</name>
</gene>
<dbReference type="KEGG" id="mech:Q9L42_007600"/>
<evidence type="ECO:0000313" key="2">
    <source>
        <dbReference type="EMBL" id="XBS21979.1"/>
    </source>
</evidence>
<protein>
    <recommendedName>
        <fullName evidence="4">RelA/SpoT domain-containing protein</fullName>
    </recommendedName>
</protein>
<dbReference type="Proteomes" id="UP001225378">
    <property type="component" value="Chromosome"/>
</dbReference>
<evidence type="ECO:0000256" key="1">
    <source>
        <dbReference type="SAM" id="MobiDB-lite"/>
    </source>
</evidence>
<evidence type="ECO:0000313" key="3">
    <source>
        <dbReference type="Proteomes" id="UP001225378"/>
    </source>
</evidence>
<proteinExistence type="predicted"/>
<reference evidence="2 3" key="1">
    <citation type="journal article" date="2024" name="Microbiology">
        <title>Methylomarinum rosea sp. nov., a novel halophilic methanotrophic bacterium from the hypersaline Lake Elton.</title>
        <authorList>
            <person name="Suleimanov R.Z."/>
            <person name="Oshkin I.Y."/>
            <person name="Danilova O.V."/>
            <person name="Suzina N.E."/>
            <person name="Dedysh S.N."/>
        </authorList>
    </citation>
    <scope>NUCLEOTIDE SEQUENCE [LARGE SCALE GENOMIC DNA]</scope>
    <source>
        <strain evidence="2 3">Ch1-1</strain>
    </source>
</reference>
<feature type="region of interest" description="Disordered" evidence="1">
    <location>
        <begin position="202"/>
        <end position="223"/>
    </location>
</feature>
<dbReference type="EMBL" id="CP157743">
    <property type="protein sequence ID" value="XBS21979.1"/>
    <property type="molecule type" value="Genomic_DNA"/>
</dbReference>